<dbReference type="RefSeq" id="WP_188413621.1">
    <property type="nucleotide sequence ID" value="NZ_BMDO01000001.1"/>
</dbReference>
<feature type="transmembrane region" description="Helical" evidence="1">
    <location>
        <begin position="53"/>
        <end position="76"/>
    </location>
</feature>
<reference evidence="2" key="1">
    <citation type="journal article" date="2014" name="Int. J. Syst. Evol. Microbiol.">
        <title>Complete genome sequence of Corynebacterium casei LMG S-19264T (=DSM 44701T), isolated from a smear-ripened cheese.</title>
        <authorList>
            <consortium name="US DOE Joint Genome Institute (JGI-PGF)"/>
            <person name="Walter F."/>
            <person name="Albersmeier A."/>
            <person name="Kalinowski J."/>
            <person name="Ruckert C."/>
        </authorList>
    </citation>
    <scope>NUCLEOTIDE SEQUENCE</scope>
    <source>
        <strain evidence="2">CCM 8711</strain>
    </source>
</reference>
<sequence length="145" mass="15564">MDTKKVIAAALTSTSLMDLFSEAVSKVKGSNYNEAQILGELLNRITPLNKKQAQAAGWAGHYAVGVGFAAVYAAYLKETRRKPMLLNGVIYGALSGLEGAAIWRATFKAHPNPPGVDLKNYYRQLVLAHVVFGVAAAATLRKMGK</sequence>
<feature type="transmembrane region" description="Helical" evidence="1">
    <location>
        <begin position="121"/>
        <end position="140"/>
    </location>
</feature>
<proteinExistence type="predicted"/>
<evidence type="ECO:0000256" key="1">
    <source>
        <dbReference type="SAM" id="Phobius"/>
    </source>
</evidence>
<reference evidence="2" key="2">
    <citation type="submission" date="2020-09" db="EMBL/GenBank/DDBJ databases">
        <authorList>
            <person name="Sun Q."/>
            <person name="Sedlacek I."/>
        </authorList>
    </citation>
    <scope>NUCLEOTIDE SEQUENCE</scope>
    <source>
        <strain evidence="2">CCM 8711</strain>
    </source>
</reference>
<dbReference type="Proteomes" id="UP000662074">
    <property type="component" value="Unassembled WGS sequence"/>
</dbReference>
<comment type="caution">
    <text evidence="2">The sequence shown here is derived from an EMBL/GenBank/DDBJ whole genome shotgun (WGS) entry which is preliminary data.</text>
</comment>
<keyword evidence="1" id="KW-1133">Transmembrane helix</keyword>
<dbReference type="AlphaFoldDB" id="A0A917J8G3"/>
<keyword evidence="1" id="KW-0472">Membrane</keyword>
<keyword evidence="3" id="KW-1185">Reference proteome</keyword>
<name>A0A917J8G3_9SPHI</name>
<organism evidence="2 3">
    <name type="scientific">Mucilaginibacter galii</name>
    <dbReference type="NCBI Taxonomy" id="2005073"/>
    <lineage>
        <taxon>Bacteria</taxon>
        <taxon>Pseudomonadati</taxon>
        <taxon>Bacteroidota</taxon>
        <taxon>Sphingobacteriia</taxon>
        <taxon>Sphingobacteriales</taxon>
        <taxon>Sphingobacteriaceae</taxon>
        <taxon>Mucilaginibacter</taxon>
    </lineage>
</organism>
<evidence type="ECO:0008006" key="4">
    <source>
        <dbReference type="Google" id="ProtNLM"/>
    </source>
</evidence>
<accession>A0A917J8G3</accession>
<protein>
    <recommendedName>
        <fullName evidence="4">DUF1440 domain-containing protein</fullName>
    </recommendedName>
</protein>
<gene>
    <name evidence="2" type="ORF">GCM10011425_05880</name>
</gene>
<feature type="transmembrane region" description="Helical" evidence="1">
    <location>
        <begin position="88"/>
        <end position="106"/>
    </location>
</feature>
<evidence type="ECO:0000313" key="3">
    <source>
        <dbReference type="Proteomes" id="UP000662074"/>
    </source>
</evidence>
<dbReference type="EMBL" id="BMDO01000001">
    <property type="protein sequence ID" value="GGI49376.1"/>
    <property type="molecule type" value="Genomic_DNA"/>
</dbReference>
<keyword evidence="1" id="KW-0812">Transmembrane</keyword>
<evidence type="ECO:0000313" key="2">
    <source>
        <dbReference type="EMBL" id="GGI49376.1"/>
    </source>
</evidence>